<name>A0A330M915_9GAMM</name>
<dbReference type="KEGG" id="sbk:SHEWBE_3980"/>
<comment type="subcellular location">
    <subcellularLocation>
        <location evidence="6">Cytoplasm</location>
    </subcellularLocation>
</comment>
<dbReference type="HAMAP" id="MF_01859">
    <property type="entry name" value="23SrRNA_methyltr_G"/>
    <property type="match status" value="1"/>
</dbReference>
<evidence type="ECO:0000259" key="8">
    <source>
        <dbReference type="Pfam" id="PF05175"/>
    </source>
</evidence>
<dbReference type="RefSeq" id="WP_112353654.1">
    <property type="nucleotide sequence ID" value="NZ_LS483452.1"/>
</dbReference>
<comment type="catalytic activity">
    <reaction evidence="6">
        <text>guanosine(1835) in 23S rRNA + S-adenosyl-L-methionine = N(2)-methylguanosine(1835) in 23S rRNA + S-adenosyl-L-homocysteine + H(+)</text>
        <dbReference type="Rhea" id="RHEA:42744"/>
        <dbReference type="Rhea" id="RHEA-COMP:10217"/>
        <dbReference type="Rhea" id="RHEA-COMP:10218"/>
        <dbReference type="ChEBI" id="CHEBI:15378"/>
        <dbReference type="ChEBI" id="CHEBI:57856"/>
        <dbReference type="ChEBI" id="CHEBI:59789"/>
        <dbReference type="ChEBI" id="CHEBI:74269"/>
        <dbReference type="ChEBI" id="CHEBI:74481"/>
        <dbReference type="EC" id="2.1.1.174"/>
    </reaction>
</comment>
<dbReference type="PIRSF" id="PIRSF037565">
    <property type="entry name" value="RRNA_m2G_Mtase_RsmD_prd"/>
    <property type="match status" value="1"/>
</dbReference>
<dbReference type="InterPro" id="IPR017237">
    <property type="entry name" value="RLMG"/>
</dbReference>
<evidence type="ECO:0000256" key="1">
    <source>
        <dbReference type="ARBA" id="ARBA00022490"/>
    </source>
</evidence>
<dbReference type="InterPro" id="IPR046977">
    <property type="entry name" value="RsmC/RlmG"/>
</dbReference>
<feature type="domain" description="RlmG N-terminal" evidence="9">
    <location>
        <begin position="3"/>
        <end position="183"/>
    </location>
</feature>
<protein>
    <recommendedName>
        <fullName evidence="6">Ribosomal RNA large subunit methyltransferase G</fullName>
        <ecNumber evidence="6">2.1.1.174</ecNumber>
    </recommendedName>
    <alternativeName>
        <fullName evidence="6">23S rRNA m2G1835 methyltransferase</fullName>
    </alternativeName>
    <alternativeName>
        <fullName evidence="6">rRNA (guanine-N(2)-)-methyltransferase RlmG</fullName>
    </alternativeName>
</protein>
<evidence type="ECO:0000256" key="7">
    <source>
        <dbReference type="SAM" id="MobiDB-lite"/>
    </source>
</evidence>
<keyword evidence="5 6" id="KW-0949">S-adenosyl-L-methionine</keyword>
<reference evidence="11" key="1">
    <citation type="submission" date="2018-06" db="EMBL/GenBank/DDBJ databases">
        <authorList>
            <person name="Cea G.-C."/>
            <person name="William W."/>
        </authorList>
    </citation>
    <scope>NUCLEOTIDE SEQUENCE [LARGE SCALE GENOMIC DNA]</scope>
    <source>
        <strain evidence="11">DB21MT-2</strain>
    </source>
</reference>
<gene>
    <name evidence="6 10" type="primary">rlmG</name>
    <name evidence="10" type="ORF">SHEWBE_3980</name>
</gene>
<dbReference type="InterPro" id="IPR058679">
    <property type="entry name" value="RlmG_N"/>
</dbReference>
<proteinExistence type="inferred from homology"/>
<dbReference type="OrthoDB" id="29650at2"/>
<dbReference type="GO" id="GO:0005737">
    <property type="term" value="C:cytoplasm"/>
    <property type="evidence" value="ECO:0007669"/>
    <property type="project" value="UniProtKB-SubCell"/>
</dbReference>
<dbReference type="PROSITE" id="PS00092">
    <property type="entry name" value="N6_MTASE"/>
    <property type="match status" value="1"/>
</dbReference>
<keyword evidence="2 6" id="KW-0698">rRNA processing</keyword>
<evidence type="ECO:0000259" key="9">
    <source>
        <dbReference type="Pfam" id="PF26049"/>
    </source>
</evidence>
<dbReference type="PANTHER" id="PTHR47816">
    <property type="entry name" value="RIBOSOMAL RNA SMALL SUBUNIT METHYLTRANSFERASE C"/>
    <property type="match status" value="1"/>
</dbReference>
<dbReference type="EMBL" id="LS483452">
    <property type="protein sequence ID" value="SQH77943.1"/>
    <property type="molecule type" value="Genomic_DNA"/>
</dbReference>
<dbReference type="InterPro" id="IPR002052">
    <property type="entry name" value="DNA_methylase_N6_adenine_CS"/>
</dbReference>
<keyword evidence="1 6" id="KW-0963">Cytoplasm</keyword>
<evidence type="ECO:0000256" key="4">
    <source>
        <dbReference type="ARBA" id="ARBA00022679"/>
    </source>
</evidence>
<feature type="domain" description="Methyltransferase small" evidence="8">
    <location>
        <begin position="203"/>
        <end position="379"/>
    </location>
</feature>
<dbReference type="AlphaFoldDB" id="A0A330M915"/>
<dbReference type="CDD" id="cd02440">
    <property type="entry name" value="AdoMet_MTases"/>
    <property type="match status" value="1"/>
</dbReference>
<dbReference type="InterPro" id="IPR029063">
    <property type="entry name" value="SAM-dependent_MTases_sf"/>
</dbReference>
<comment type="similarity">
    <text evidence="6">Belongs to the methyltransferase superfamily. RlmG family.</text>
</comment>
<dbReference type="Proteomes" id="UP000250123">
    <property type="component" value="Chromosome SHEWBE"/>
</dbReference>
<keyword evidence="3 6" id="KW-0489">Methyltransferase</keyword>
<dbReference type="PANTHER" id="PTHR47816:SF5">
    <property type="entry name" value="RIBOSOMAL RNA LARGE SUBUNIT METHYLTRANSFERASE G"/>
    <property type="match status" value="1"/>
</dbReference>
<evidence type="ECO:0000256" key="6">
    <source>
        <dbReference type="HAMAP-Rule" id="MF_01859"/>
    </source>
</evidence>
<dbReference type="GO" id="GO:0003676">
    <property type="term" value="F:nucleic acid binding"/>
    <property type="evidence" value="ECO:0007669"/>
    <property type="project" value="InterPro"/>
</dbReference>
<dbReference type="EC" id="2.1.1.174" evidence="6"/>
<feature type="compositionally biased region" description="Basic and acidic residues" evidence="7">
    <location>
        <begin position="387"/>
        <end position="396"/>
    </location>
</feature>
<feature type="compositionally biased region" description="Polar residues" evidence="7">
    <location>
        <begin position="397"/>
        <end position="408"/>
    </location>
</feature>
<evidence type="ECO:0000256" key="3">
    <source>
        <dbReference type="ARBA" id="ARBA00022603"/>
    </source>
</evidence>
<dbReference type="Gene3D" id="3.40.50.150">
    <property type="entry name" value="Vaccinia Virus protein VP39"/>
    <property type="match status" value="2"/>
</dbReference>
<evidence type="ECO:0000313" key="10">
    <source>
        <dbReference type="EMBL" id="SQH77943.1"/>
    </source>
</evidence>
<feature type="region of interest" description="Disordered" evidence="7">
    <location>
        <begin position="387"/>
        <end position="421"/>
    </location>
</feature>
<comment type="function">
    <text evidence="6">Specifically methylates the guanine in position 1835 (m2G1835) of 23S rRNA.</text>
</comment>
<dbReference type="SUPFAM" id="SSF53335">
    <property type="entry name" value="S-adenosyl-L-methionine-dependent methyltransferases"/>
    <property type="match status" value="1"/>
</dbReference>
<keyword evidence="4 6" id="KW-0808">Transferase</keyword>
<dbReference type="Pfam" id="PF05175">
    <property type="entry name" value="MTS"/>
    <property type="match status" value="1"/>
</dbReference>
<dbReference type="GO" id="GO:0052916">
    <property type="term" value="F:23S rRNA (guanine(1835)-N(2))-methyltransferase activity"/>
    <property type="evidence" value="ECO:0007669"/>
    <property type="project" value="UniProtKB-EC"/>
</dbReference>
<evidence type="ECO:0000256" key="2">
    <source>
        <dbReference type="ARBA" id="ARBA00022552"/>
    </source>
</evidence>
<evidence type="ECO:0000256" key="5">
    <source>
        <dbReference type="ARBA" id="ARBA00022691"/>
    </source>
</evidence>
<sequence>MTTQFSVADIELDLHRYPSEQESNLQAWDAADEHLIKHLTEIEQTAVTTAIINDNFGALTASLLSIDSQWPLLLETDAKTSQLGTLQNLAKNKLSSENIQWINSREALPSSVELVLMKLPKNLTYFAHQLNRLSQILPQGTQVLIGAKAKSINKSLLEVFAKNLGPASASLTWKKTRVITCVSDGKVRSLPQGVNWSIPELKLEISNLSNVFAANKLDIGAHIMLDNMPKGEFTSIIDLGCGNGVLGLHAKQVFPKAYIHFIDDSEMAVESARQNWALNNLDTEGLVGEQATFGWDDCLTHLNEGVRPDLILCNPPFHQGEAITDHIAWQMFLQSWRALKNGGILHVVGNRHLAYHVKLQRIFKNCTTVESNGKFVILQAQKISKKAETHEDEHIEPSSTALDSSQPSEPHPQSGLYGARK</sequence>
<dbReference type="InterPro" id="IPR007848">
    <property type="entry name" value="Small_mtfrase_dom"/>
</dbReference>
<dbReference type="Pfam" id="PF26049">
    <property type="entry name" value="RLMG_N"/>
    <property type="match status" value="1"/>
</dbReference>
<evidence type="ECO:0000313" key="11">
    <source>
        <dbReference type="Proteomes" id="UP000250123"/>
    </source>
</evidence>
<organism evidence="10 11">
    <name type="scientific">Shewanella benthica</name>
    <dbReference type="NCBI Taxonomy" id="43661"/>
    <lineage>
        <taxon>Bacteria</taxon>
        <taxon>Pseudomonadati</taxon>
        <taxon>Pseudomonadota</taxon>
        <taxon>Gammaproteobacteria</taxon>
        <taxon>Alteromonadales</taxon>
        <taxon>Shewanellaceae</taxon>
        <taxon>Shewanella</taxon>
    </lineage>
</organism>
<accession>A0A330M915</accession>